<reference evidence="2 3" key="1">
    <citation type="submission" date="2019-01" db="EMBL/GenBank/DDBJ databases">
        <title>Draft genome sequences of three monokaryotic isolates of the white-rot basidiomycete fungus Dichomitus squalens.</title>
        <authorList>
            <consortium name="DOE Joint Genome Institute"/>
            <person name="Lopez S.C."/>
            <person name="Andreopoulos B."/>
            <person name="Pangilinan J."/>
            <person name="Lipzen A."/>
            <person name="Riley R."/>
            <person name="Ahrendt S."/>
            <person name="Ng V."/>
            <person name="Barry K."/>
            <person name="Daum C."/>
            <person name="Grigoriev I.V."/>
            <person name="Hilden K.S."/>
            <person name="Makela M.R."/>
            <person name="de Vries R.P."/>
        </authorList>
    </citation>
    <scope>NUCLEOTIDE SEQUENCE [LARGE SCALE GENOMIC DNA]</scope>
    <source>
        <strain evidence="2 3">CBS 464.89</strain>
    </source>
</reference>
<dbReference type="AlphaFoldDB" id="A0A4Q9PRG2"/>
<feature type="compositionally biased region" description="Low complexity" evidence="1">
    <location>
        <begin position="149"/>
        <end position="161"/>
    </location>
</feature>
<proteinExistence type="predicted"/>
<feature type="compositionally biased region" description="Low complexity" evidence="1">
    <location>
        <begin position="235"/>
        <end position="244"/>
    </location>
</feature>
<feature type="compositionally biased region" description="Low complexity" evidence="1">
    <location>
        <begin position="173"/>
        <end position="189"/>
    </location>
</feature>
<dbReference type="Proteomes" id="UP000292082">
    <property type="component" value="Unassembled WGS sequence"/>
</dbReference>
<organism evidence="2 3">
    <name type="scientific">Dichomitus squalens</name>
    <dbReference type="NCBI Taxonomy" id="114155"/>
    <lineage>
        <taxon>Eukaryota</taxon>
        <taxon>Fungi</taxon>
        <taxon>Dikarya</taxon>
        <taxon>Basidiomycota</taxon>
        <taxon>Agaricomycotina</taxon>
        <taxon>Agaricomycetes</taxon>
        <taxon>Polyporales</taxon>
        <taxon>Polyporaceae</taxon>
        <taxon>Dichomitus</taxon>
    </lineage>
</organism>
<feature type="compositionally biased region" description="Polar residues" evidence="1">
    <location>
        <begin position="9"/>
        <end position="19"/>
    </location>
</feature>
<evidence type="ECO:0000256" key="1">
    <source>
        <dbReference type="SAM" id="MobiDB-lite"/>
    </source>
</evidence>
<feature type="region of interest" description="Disordered" evidence="1">
    <location>
        <begin position="1"/>
        <end position="64"/>
    </location>
</feature>
<evidence type="ECO:0000313" key="3">
    <source>
        <dbReference type="Proteomes" id="UP000292082"/>
    </source>
</evidence>
<feature type="compositionally biased region" description="Low complexity" evidence="1">
    <location>
        <begin position="23"/>
        <end position="34"/>
    </location>
</feature>
<feature type="region of interest" description="Disordered" evidence="1">
    <location>
        <begin position="104"/>
        <end position="124"/>
    </location>
</feature>
<keyword evidence="3" id="KW-1185">Reference proteome</keyword>
<gene>
    <name evidence="2" type="ORF">BD310DRAFT_930349</name>
</gene>
<sequence>MPPVAPGYSDNTHGGTSARSPLARRGGAAGENAGISVMESNRTRSVGGANQTVPSNVFAVPRPPRLNPYHDPASVYGQQTMYFSQRGFLDVAASDATGLGASGATSGYSQDGGNVGPSAQEHHPPSTIWIESRTQPPLASAVPATPAPSDYTDSMSISSSTIPPSYHTHYSNPGLPSYPAAPPSSNYGSMQEPRAPPSAFRVNRARLRIPHSRTPYWISQTIPTLPGSRWRRSSSRWGFGQSQSRRTRVGLSD</sequence>
<feature type="region of interest" description="Disordered" evidence="1">
    <location>
        <begin position="173"/>
        <end position="200"/>
    </location>
</feature>
<feature type="region of interest" description="Disordered" evidence="1">
    <location>
        <begin position="136"/>
        <end position="161"/>
    </location>
</feature>
<evidence type="ECO:0000313" key="2">
    <source>
        <dbReference type="EMBL" id="TBU56960.1"/>
    </source>
</evidence>
<feature type="compositionally biased region" description="Polar residues" evidence="1">
    <location>
        <begin position="38"/>
        <end position="55"/>
    </location>
</feature>
<dbReference type="EMBL" id="ML145143">
    <property type="protein sequence ID" value="TBU56960.1"/>
    <property type="molecule type" value="Genomic_DNA"/>
</dbReference>
<accession>A0A4Q9PRG2</accession>
<feature type="region of interest" description="Disordered" evidence="1">
    <location>
        <begin position="229"/>
        <end position="253"/>
    </location>
</feature>
<protein>
    <submittedName>
        <fullName evidence="2">Uncharacterized protein</fullName>
    </submittedName>
</protein>
<name>A0A4Q9PRG2_9APHY</name>